<keyword evidence="3" id="KW-1185">Reference proteome</keyword>
<dbReference type="Proteomes" id="UP000309819">
    <property type="component" value="Unassembled WGS sequence"/>
</dbReference>
<dbReference type="CDD" id="cd02199">
    <property type="entry name" value="YjgF_YER057c_UK114_like_1"/>
    <property type="match status" value="1"/>
</dbReference>
<dbReference type="OrthoDB" id="9806350at2"/>
<gene>
    <name evidence="2" type="ORF">FEM01_02690</name>
</gene>
<feature type="domain" description="Endoribonuclease L-PSP/chorismate mutase-like" evidence="1">
    <location>
        <begin position="14"/>
        <end position="140"/>
    </location>
</feature>
<dbReference type="SUPFAM" id="SSF55298">
    <property type="entry name" value="YjgF-like"/>
    <property type="match status" value="1"/>
</dbReference>
<dbReference type="InterPro" id="IPR035959">
    <property type="entry name" value="RutC-like_sf"/>
</dbReference>
<organism evidence="2 3">
    <name type="scientific">Pseudomonas mosselii</name>
    <dbReference type="NCBI Taxonomy" id="78327"/>
    <lineage>
        <taxon>Bacteria</taxon>
        <taxon>Pseudomonadati</taxon>
        <taxon>Pseudomonadota</taxon>
        <taxon>Gammaproteobacteria</taxon>
        <taxon>Pseudomonadales</taxon>
        <taxon>Pseudomonadaceae</taxon>
        <taxon>Pseudomonas</taxon>
    </lineage>
</organism>
<dbReference type="RefSeq" id="WP_138217733.1">
    <property type="nucleotide sequence ID" value="NZ_VAUO01000001.1"/>
</dbReference>
<dbReference type="EMBL" id="VAUO01000001">
    <property type="protein sequence ID" value="TLP65105.1"/>
    <property type="molecule type" value="Genomic_DNA"/>
</dbReference>
<dbReference type="PANTHER" id="PTHR43760:SF1">
    <property type="entry name" value="ENDORIBONUCLEASE L-PSP_CHORISMATE MUTASE-LIKE DOMAIN-CONTAINING PROTEIN"/>
    <property type="match status" value="1"/>
</dbReference>
<dbReference type="Gene3D" id="3.30.1330.40">
    <property type="entry name" value="RutC-like"/>
    <property type="match status" value="1"/>
</dbReference>
<reference evidence="2 3" key="1">
    <citation type="submission" date="2019-05" db="EMBL/GenBank/DDBJ databases">
        <title>Pseudomonas sp. SC006 isolated from lettuce that can produce HBGAs.</title>
        <authorList>
            <person name="Wang D."/>
            <person name="Liao N."/>
            <person name="Liu D."/>
            <person name="Zhang Z."/>
            <person name="Zou S."/>
        </authorList>
    </citation>
    <scope>NUCLEOTIDE SEQUENCE [LARGE SCALE GENOMIC DNA]</scope>
    <source>
        <strain evidence="2 3">SC006</strain>
    </source>
</reference>
<name>A0A5R8ZIB7_9PSED</name>
<evidence type="ECO:0000313" key="2">
    <source>
        <dbReference type="EMBL" id="TLP65105.1"/>
    </source>
</evidence>
<evidence type="ECO:0000313" key="3">
    <source>
        <dbReference type="Proteomes" id="UP000309819"/>
    </source>
</evidence>
<sequence length="156" mass="16322">MSYRTFTEALKELKLELPATNAPRGSYVPAIKAGDLLFVAGQAPRINGELKFSGRVGRELTIEQGREAAQLCALNVLGHLAHATGDDPSKVVTAVRLAGVVNSAEDFTAHSQVLDAASDLIAKVLGTSGQHARIATGASSLPSGMAVEIEAIFQLK</sequence>
<dbReference type="InterPro" id="IPR013813">
    <property type="entry name" value="Endoribo_LPSP/chorism_mut-like"/>
</dbReference>
<dbReference type="Pfam" id="PF14588">
    <property type="entry name" value="YjgF_endoribonc"/>
    <property type="match status" value="1"/>
</dbReference>
<proteinExistence type="predicted"/>
<evidence type="ECO:0000259" key="1">
    <source>
        <dbReference type="Pfam" id="PF14588"/>
    </source>
</evidence>
<dbReference type="PANTHER" id="PTHR43760">
    <property type="entry name" value="ENDORIBONUCLEASE-RELATED"/>
    <property type="match status" value="1"/>
</dbReference>
<protein>
    <submittedName>
        <fullName evidence="2">RidA family protein</fullName>
    </submittedName>
</protein>
<accession>A0A5R8ZIB7</accession>
<dbReference type="AlphaFoldDB" id="A0A5R8ZIB7"/>
<comment type="caution">
    <text evidence="2">The sequence shown here is derived from an EMBL/GenBank/DDBJ whole genome shotgun (WGS) entry which is preliminary data.</text>
</comment>